<dbReference type="InterPro" id="IPR024083">
    <property type="entry name" value="Fumarase/histidase_N"/>
</dbReference>
<dbReference type="Gene3D" id="1.10.275.10">
    <property type="entry name" value="Fumarase/aspartase (N-terminal domain)"/>
    <property type="match status" value="1"/>
</dbReference>
<dbReference type="UniPathway" id="UPA00075">
    <property type="reaction ID" value="UER00336"/>
</dbReference>
<feature type="domain" description="Fumarate lyase N-terminal" evidence="14">
    <location>
        <begin position="14"/>
        <end position="308"/>
    </location>
</feature>
<dbReference type="PROSITE" id="PS00163">
    <property type="entry name" value="FUMARATE_LYASES"/>
    <property type="match status" value="1"/>
</dbReference>
<dbReference type="InterPro" id="IPR013539">
    <property type="entry name" value="PurB_C"/>
</dbReference>
<evidence type="ECO:0000256" key="11">
    <source>
        <dbReference type="ARBA" id="ARBA00049115"/>
    </source>
</evidence>
<evidence type="ECO:0000256" key="13">
    <source>
        <dbReference type="RuleBase" id="RU361172"/>
    </source>
</evidence>
<comment type="function">
    <text evidence="9">Catalyzes two reactions in de novo purine nucleotide biosynthesis. Catalyzes the breakdown of 5-aminoimidazole- (N-succinylocarboxamide) ribotide (SAICAR or 2-[5-amino-1-(5-phospho-beta-D-ribosyl)imidazole-4-carboxamido]succinate) to 5-aminoimidazole-4-carboxamide ribotide (AICAR or 5-amino-1-(5-phospho-beta-D-ribosyl)imidazole-4-carboxamide) and fumarate, and of adenylosuccinate (ADS or N(6)-(1,2-dicarboxyethyl)-AMP) to adenosine monophosphate (AMP) and fumarate.</text>
</comment>
<evidence type="ECO:0000256" key="4">
    <source>
        <dbReference type="ARBA" id="ARBA00012339"/>
    </source>
</evidence>
<reference evidence="16 17" key="1">
    <citation type="submission" date="2018-10" db="EMBL/GenBank/DDBJ databases">
        <authorList>
            <person name="Li J."/>
        </authorList>
    </citation>
    <scope>NUCLEOTIDE SEQUENCE [LARGE SCALE GENOMIC DNA]</scope>
    <source>
        <strain evidence="16 17">JCM 11654</strain>
    </source>
</reference>
<evidence type="ECO:0000259" key="15">
    <source>
        <dbReference type="Pfam" id="PF08328"/>
    </source>
</evidence>
<dbReference type="OrthoDB" id="9768878at2"/>
<comment type="catalytic activity">
    <reaction evidence="8">
        <text>(2S)-2-[5-amino-1-(5-phospho-beta-D-ribosyl)imidazole-4-carboxamido]succinate = 5-amino-1-(5-phospho-beta-D-ribosyl)imidazole-4-carboxamide + fumarate</text>
        <dbReference type="Rhea" id="RHEA:23920"/>
        <dbReference type="ChEBI" id="CHEBI:29806"/>
        <dbReference type="ChEBI" id="CHEBI:58443"/>
        <dbReference type="ChEBI" id="CHEBI:58475"/>
        <dbReference type="EC" id="4.3.2.2"/>
    </reaction>
    <physiologicalReaction direction="left-to-right" evidence="8">
        <dbReference type="Rhea" id="RHEA:23921"/>
    </physiologicalReaction>
</comment>
<proteinExistence type="inferred from homology"/>
<dbReference type="Pfam" id="PF00206">
    <property type="entry name" value="Lyase_1"/>
    <property type="match status" value="1"/>
</dbReference>
<dbReference type="UniPathway" id="UPA00074">
    <property type="reaction ID" value="UER00132"/>
</dbReference>
<dbReference type="GO" id="GO:0044208">
    <property type="term" value="P:'de novo' AMP biosynthetic process"/>
    <property type="evidence" value="ECO:0007669"/>
    <property type="project" value="UniProtKB-UniPathway"/>
</dbReference>
<dbReference type="InterPro" id="IPR008948">
    <property type="entry name" value="L-Aspartase-like"/>
</dbReference>
<dbReference type="PRINTS" id="PR00149">
    <property type="entry name" value="FUMRATELYASE"/>
</dbReference>
<evidence type="ECO:0000256" key="1">
    <source>
        <dbReference type="ARBA" id="ARBA00004706"/>
    </source>
</evidence>
<dbReference type="Gene3D" id="1.10.40.30">
    <property type="entry name" value="Fumarase/aspartase (C-terminal domain)"/>
    <property type="match status" value="1"/>
</dbReference>
<evidence type="ECO:0000256" key="5">
    <source>
        <dbReference type="ARBA" id="ARBA00017058"/>
    </source>
</evidence>
<evidence type="ECO:0000256" key="8">
    <source>
        <dbReference type="ARBA" id="ARBA00024477"/>
    </source>
</evidence>
<protein>
    <recommendedName>
        <fullName evidence="5 12">Adenylosuccinate lyase</fullName>
        <shortName evidence="13">ASL</shortName>
        <ecNumber evidence="4 12">4.3.2.2</ecNumber>
    </recommendedName>
    <alternativeName>
        <fullName evidence="10 13">Adenylosuccinase</fullName>
    </alternativeName>
</protein>
<evidence type="ECO:0000256" key="7">
    <source>
        <dbReference type="ARBA" id="ARBA00023239"/>
    </source>
</evidence>
<comment type="pathway">
    <text evidence="1 13">Purine metabolism; IMP biosynthesis via de novo pathway; 5-amino-1-(5-phospho-D-ribosyl)imidazole-4-carboxamide from 5-amino-1-(5-phospho-D-ribosyl)imidazole-4-carboxylate: step 2/2.</text>
</comment>
<dbReference type="Pfam" id="PF08328">
    <property type="entry name" value="ASL_C"/>
    <property type="match status" value="1"/>
</dbReference>
<comment type="caution">
    <text evidence="16">The sequence shown here is derived from an EMBL/GenBank/DDBJ whole genome shotgun (WGS) entry which is preliminary data.</text>
</comment>
<keyword evidence="7 13" id="KW-0456">Lyase</keyword>
<dbReference type="NCBIfam" id="TIGR00928">
    <property type="entry name" value="purB"/>
    <property type="match status" value="1"/>
</dbReference>
<dbReference type="EMBL" id="RCUY01000002">
    <property type="protein sequence ID" value="RLP84171.1"/>
    <property type="molecule type" value="Genomic_DNA"/>
</dbReference>
<dbReference type="InterPro" id="IPR000362">
    <property type="entry name" value="Fumarate_lyase_fam"/>
</dbReference>
<evidence type="ECO:0000256" key="9">
    <source>
        <dbReference type="ARBA" id="ARBA00025012"/>
    </source>
</evidence>
<organism evidence="16 17">
    <name type="scientific">Mycetocola lacteus</name>
    <dbReference type="NCBI Taxonomy" id="76637"/>
    <lineage>
        <taxon>Bacteria</taxon>
        <taxon>Bacillati</taxon>
        <taxon>Actinomycetota</taxon>
        <taxon>Actinomycetes</taxon>
        <taxon>Micrococcales</taxon>
        <taxon>Microbacteriaceae</taxon>
        <taxon>Mycetocola</taxon>
    </lineage>
</organism>
<dbReference type="InterPro" id="IPR020557">
    <property type="entry name" value="Fumarate_lyase_CS"/>
</dbReference>
<dbReference type="NCBIfam" id="NF006764">
    <property type="entry name" value="PRK09285.1"/>
    <property type="match status" value="1"/>
</dbReference>
<accession>A0A3L7AX77</accession>
<dbReference type="EC" id="4.3.2.2" evidence="4 12"/>
<evidence type="ECO:0000256" key="10">
    <source>
        <dbReference type="ARBA" id="ARBA00030717"/>
    </source>
</evidence>
<dbReference type="PANTHER" id="PTHR43411:SF1">
    <property type="entry name" value="ADENYLOSUCCINATE LYASE"/>
    <property type="match status" value="1"/>
</dbReference>
<evidence type="ECO:0000256" key="3">
    <source>
        <dbReference type="ARBA" id="ARBA00008273"/>
    </source>
</evidence>
<dbReference type="GO" id="GO:0006189">
    <property type="term" value="P:'de novo' IMP biosynthetic process"/>
    <property type="evidence" value="ECO:0007669"/>
    <property type="project" value="UniProtKB-UniPathway"/>
</dbReference>
<comment type="similarity">
    <text evidence="3 13">Belongs to the lyase 1 family. Adenylosuccinate lyase subfamily.</text>
</comment>
<dbReference type="InterPro" id="IPR004769">
    <property type="entry name" value="Pur_lyase"/>
</dbReference>
<comment type="catalytic activity">
    <reaction evidence="11">
        <text>N(6)-(1,2-dicarboxyethyl)-AMP = fumarate + AMP</text>
        <dbReference type="Rhea" id="RHEA:16853"/>
        <dbReference type="ChEBI" id="CHEBI:29806"/>
        <dbReference type="ChEBI" id="CHEBI:57567"/>
        <dbReference type="ChEBI" id="CHEBI:456215"/>
        <dbReference type="EC" id="4.3.2.2"/>
    </reaction>
    <physiologicalReaction direction="left-to-right" evidence="11">
        <dbReference type="Rhea" id="RHEA:16854"/>
    </physiologicalReaction>
</comment>
<name>A0A3L7AX77_9MICO</name>
<sequence length="460" mass="50410">MTSLPIQPLSPLDGRYQAAVSGLGEYLSEAGLNRARVQVEVEWLIALTGRGAFGTSPLSDEQIDALRALYTEFSQADIEWLAEKEAVTRHDVKAVEYLVRHRLSELGLDSIAELTHFACTSEDINNLSYALTVSAAVQEVWLPGLRRVIDILRELAHEHRDAAMLSHTHGQPATPSTMGRELAVTAWRLERIVTQIQQTEYLGKFSGATGTFSAHVVAEPEANWPALSKEFVEGLGLTWNPLTTQIESHDWQAELYGKVSHANRVLHNLATDIWTYISMGYFTQIPQAGATGSSTMPHKINPIRFENAEANLELSSAILDSLAATLVTSRMQRDLTDSSAQRNIGVGFGHSLLALDNLARGLREISLNRAALLADLDANWEILGEAIQTVIRAEVAAGRSSIEDPYALLKELTRGKRIGQADLIAFVEKLEIGDEAKARLLALTPATYVGLSAELVDFLP</sequence>
<evidence type="ECO:0000256" key="6">
    <source>
        <dbReference type="ARBA" id="ARBA00022755"/>
    </source>
</evidence>
<keyword evidence="6 13" id="KW-0658">Purine biosynthesis</keyword>
<dbReference type="Proteomes" id="UP000269438">
    <property type="component" value="Unassembled WGS sequence"/>
</dbReference>
<dbReference type="SUPFAM" id="SSF48557">
    <property type="entry name" value="L-aspartase-like"/>
    <property type="match status" value="1"/>
</dbReference>
<dbReference type="AlphaFoldDB" id="A0A3L7AX77"/>
<dbReference type="InterPro" id="IPR022761">
    <property type="entry name" value="Fumarate_lyase_N"/>
</dbReference>
<dbReference type="RefSeq" id="WP_030147623.1">
    <property type="nucleotide sequence ID" value="NZ_RCUY01000002.1"/>
</dbReference>
<dbReference type="PANTHER" id="PTHR43411">
    <property type="entry name" value="ADENYLOSUCCINATE LYASE"/>
    <property type="match status" value="1"/>
</dbReference>
<gene>
    <name evidence="16" type="ORF">D9V34_05130</name>
</gene>
<evidence type="ECO:0000313" key="16">
    <source>
        <dbReference type="EMBL" id="RLP84171.1"/>
    </source>
</evidence>
<feature type="domain" description="Adenylosuccinate lyase PurB C-terminal" evidence="15">
    <location>
        <begin position="329"/>
        <end position="449"/>
    </location>
</feature>
<dbReference type="GO" id="GO:0070626">
    <property type="term" value="F:(S)-2-(5-amino-1-(5-phospho-D-ribosyl)imidazole-4-carboxamido) succinate lyase (fumarate-forming) activity"/>
    <property type="evidence" value="ECO:0007669"/>
    <property type="project" value="RHEA"/>
</dbReference>
<comment type="pathway">
    <text evidence="2 13">Purine metabolism; AMP biosynthesis via de novo pathway; AMP from IMP: step 2/2.</text>
</comment>
<dbReference type="InterPro" id="IPR047136">
    <property type="entry name" value="PurB_bact"/>
</dbReference>
<evidence type="ECO:0000313" key="17">
    <source>
        <dbReference type="Proteomes" id="UP000269438"/>
    </source>
</evidence>
<evidence type="ECO:0000259" key="14">
    <source>
        <dbReference type="Pfam" id="PF00206"/>
    </source>
</evidence>
<dbReference type="Gene3D" id="1.20.200.10">
    <property type="entry name" value="Fumarase/aspartase (Central domain)"/>
    <property type="match status" value="1"/>
</dbReference>
<dbReference type="GO" id="GO:0004018">
    <property type="term" value="F:N6-(1,2-dicarboxyethyl)AMP AMP-lyase (fumarate-forming) activity"/>
    <property type="evidence" value="ECO:0007669"/>
    <property type="project" value="UniProtKB-UniRule"/>
</dbReference>
<evidence type="ECO:0000256" key="12">
    <source>
        <dbReference type="NCBIfam" id="TIGR00928"/>
    </source>
</evidence>
<keyword evidence="17" id="KW-1185">Reference proteome</keyword>
<evidence type="ECO:0000256" key="2">
    <source>
        <dbReference type="ARBA" id="ARBA00004734"/>
    </source>
</evidence>